<dbReference type="InterPro" id="IPR009057">
    <property type="entry name" value="Homeodomain-like_sf"/>
</dbReference>
<dbReference type="InterPro" id="IPR018060">
    <property type="entry name" value="HTH_AraC"/>
</dbReference>
<dbReference type="PROSITE" id="PS01124">
    <property type="entry name" value="HTH_ARAC_FAMILY_2"/>
    <property type="match status" value="1"/>
</dbReference>
<evidence type="ECO:0000259" key="3">
    <source>
        <dbReference type="PROSITE" id="PS01124"/>
    </source>
</evidence>
<feature type="domain" description="HTH araC/xylS-type" evidence="3">
    <location>
        <begin position="189"/>
        <end position="287"/>
    </location>
</feature>
<dbReference type="InterPro" id="IPR009594">
    <property type="entry name" value="Tscrpt_reg_HTH_AraC_N"/>
</dbReference>
<dbReference type="Pfam" id="PF12833">
    <property type="entry name" value="HTH_18"/>
    <property type="match status" value="1"/>
</dbReference>
<dbReference type="GO" id="GO:0043565">
    <property type="term" value="F:sequence-specific DNA binding"/>
    <property type="evidence" value="ECO:0007669"/>
    <property type="project" value="InterPro"/>
</dbReference>
<reference evidence="4" key="2">
    <citation type="submission" date="2021-04" db="EMBL/GenBank/DDBJ databases">
        <title>Isolation and genomic analysis of the ibuprofen-degrading bacterium Sphingomonas strain MPO218.</title>
        <authorList>
            <person name="Aulestia M."/>
            <person name="Flores A."/>
            <person name="Mangas E.L."/>
            <person name="Perez-Pulido A.J."/>
            <person name="Santero E."/>
            <person name="Camacho E.M."/>
        </authorList>
    </citation>
    <scope>NUCLEOTIDE SEQUENCE</scope>
    <source>
        <strain evidence="4">MPO218</strain>
        <plasmid evidence="4">pUPO218</plasmid>
    </source>
</reference>
<accession>A0A975HIT9</accession>
<evidence type="ECO:0000313" key="5">
    <source>
        <dbReference type="Proteomes" id="UP000664914"/>
    </source>
</evidence>
<reference evidence="4" key="1">
    <citation type="submission" date="2020-07" db="EMBL/GenBank/DDBJ databases">
        <authorList>
            <person name="Camacho E."/>
        </authorList>
    </citation>
    <scope>NUCLEOTIDE SEQUENCE</scope>
    <source>
        <strain evidence="4">MPO218</strain>
        <plasmid evidence="4">pUPO218</plasmid>
    </source>
</reference>
<keyword evidence="4" id="KW-0614">Plasmid</keyword>
<keyword evidence="2" id="KW-0804">Transcription</keyword>
<evidence type="ECO:0000256" key="1">
    <source>
        <dbReference type="ARBA" id="ARBA00023015"/>
    </source>
</evidence>
<geneLocation type="plasmid" evidence="4 5">
    <name>pUPO218</name>
</geneLocation>
<evidence type="ECO:0000256" key="2">
    <source>
        <dbReference type="ARBA" id="ARBA00023163"/>
    </source>
</evidence>
<proteinExistence type="predicted"/>
<dbReference type="PANTHER" id="PTHR43436">
    <property type="entry name" value="ARAC-FAMILY TRANSCRIPTIONAL REGULATOR"/>
    <property type="match status" value="1"/>
</dbReference>
<dbReference type="Proteomes" id="UP000664914">
    <property type="component" value="Plasmid pUPO218"/>
</dbReference>
<dbReference type="EMBL" id="CP059321">
    <property type="protein sequence ID" value="QTH24989.1"/>
    <property type="molecule type" value="Genomic_DNA"/>
</dbReference>
<dbReference type="Pfam" id="PF06719">
    <property type="entry name" value="AraC_N"/>
    <property type="match status" value="1"/>
</dbReference>
<organism evidence="4 5">
    <name type="scientific">Rhizorhabdus wittichii</name>
    <dbReference type="NCBI Taxonomy" id="160791"/>
    <lineage>
        <taxon>Bacteria</taxon>
        <taxon>Pseudomonadati</taxon>
        <taxon>Pseudomonadota</taxon>
        <taxon>Alphaproteobacteria</taxon>
        <taxon>Sphingomonadales</taxon>
        <taxon>Sphingomonadaceae</taxon>
        <taxon>Rhizorhabdus</taxon>
    </lineage>
</organism>
<evidence type="ECO:0000313" key="4">
    <source>
        <dbReference type="EMBL" id="QTH24989.1"/>
    </source>
</evidence>
<gene>
    <name evidence="4" type="ORF">HRJ34_28495</name>
</gene>
<dbReference type="SMART" id="SM00342">
    <property type="entry name" value="HTH_ARAC"/>
    <property type="match status" value="1"/>
</dbReference>
<dbReference type="GO" id="GO:0003700">
    <property type="term" value="F:DNA-binding transcription factor activity"/>
    <property type="evidence" value="ECO:0007669"/>
    <property type="project" value="InterPro"/>
</dbReference>
<dbReference type="SUPFAM" id="SSF46689">
    <property type="entry name" value="Homeodomain-like"/>
    <property type="match status" value="2"/>
</dbReference>
<sequence>MDSLATLQQIVRQHGGEGNTQTALPNVSVYQSQVSTEFMHAMYEPSICFVLQGAKVAMLGTASFAYDCAHYLVVAVDLPLAGSITVASPQEPYLGLRLKLDLEALRTLVLDLPPDGGRSDPTDSLMLGTVTPDLLDPLARLLGLLARPRDIPIMAPLIEREILYRLVQGPEARMLRQLVLADSRISQVNRAIEWIKRHYNEAFSVSTVAAAANMSPSAFHQHFKAATSLSPLQYQKQIRLHEARRLILSERMEAGKAGFEVGYDSPSQFSREYKRVFGAPPAREVSRFRQLSQAERSAA</sequence>
<dbReference type="RefSeq" id="WP_208634678.1">
    <property type="nucleotide sequence ID" value="NZ_CP059321.1"/>
</dbReference>
<dbReference type="AlphaFoldDB" id="A0A975HIT9"/>
<dbReference type="PANTHER" id="PTHR43436:SF1">
    <property type="entry name" value="TRANSCRIPTIONAL REGULATORY PROTEIN"/>
    <property type="match status" value="1"/>
</dbReference>
<dbReference type="Gene3D" id="1.10.10.60">
    <property type="entry name" value="Homeodomain-like"/>
    <property type="match status" value="2"/>
</dbReference>
<keyword evidence="1" id="KW-0805">Transcription regulation</keyword>
<name>A0A975HIT9_9SPHN</name>
<protein>
    <submittedName>
        <fullName evidence="4">AraC family transcriptional regulator</fullName>
    </submittedName>
</protein>